<protein>
    <submittedName>
        <fullName evidence="2">Histone</fullName>
    </submittedName>
</protein>
<dbReference type="Gene3D" id="4.10.430.30">
    <property type="match status" value="1"/>
</dbReference>
<dbReference type="KEGG" id="ctes:O987_08085"/>
<evidence type="ECO:0000313" key="2">
    <source>
        <dbReference type="EMBL" id="AIJ45763.1"/>
    </source>
</evidence>
<dbReference type="Proteomes" id="UP000028782">
    <property type="component" value="Chromosome"/>
</dbReference>
<feature type="domain" description="DNA-binding protein H-NS-like C-terminal" evidence="1">
    <location>
        <begin position="54"/>
        <end position="95"/>
    </location>
</feature>
<sequence>MNNPTYKELLVQREALEKHIESVRKAEIADALHKIKSLIDALNLTRQDILPLIRKKREIRVSYPKYRNPLTGQTWNGRGKPPNWIRDSERSKFEILSSK</sequence>
<dbReference type="GO" id="GO:0003677">
    <property type="term" value="F:DNA binding"/>
    <property type="evidence" value="ECO:0007669"/>
    <property type="project" value="InterPro"/>
</dbReference>
<dbReference type="RefSeq" id="WP_080731478.1">
    <property type="nucleotide sequence ID" value="NZ_CP006704.1"/>
</dbReference>
<dbReference type="SMART" id="SM00528">
    <property type="entry name" value="HNS"/>
    <property type="match status" value="1"/>
</dbReference>
<reference evidence="2 3" key="1">
    <citation type="journal article" date="2014" name="Genome Announc.">
        <title>Complete Genome Sequence of Polychlorinated Biphenyl Degrader Comamonas testosteroni TK102 (NBRC 109938).</title>
        <authorList>
            <person name="Fukuda K."/>
            <person name="Hosoyama A."/>
            <person name="Tsuchikane K."/>
            <person name="Ohji S."/>
            <person name="Yamazoe A."/>
            <person name="Fujita N."/>
            <person name="Shintani M."/>
            <person name="Kimbara K."/>
        </authorList>
    </citation>
    <scope>NUCLEOTIDE SEQUENCE [LARGE SCALE GENOMIC DNA]</scope>
    <source>
        <strain evidence="2">TK102</strain>
    </source>
</reference>
<evidence type="ECO:0000313" key="3">
    <source>
        <dbReference type="Proteomes" id="UP000028782"/>
    </source>
</evidence>
<gene>
    <name evidence="2" type="ORF">O987_08085</name>
</gene>
<evidence type="ECO:0000259" key="1">
    <source>
        <dbReference type="SMART" id="SM00528"/>
    </source>
</evidence>
<dbReference type="EMBL" id="CP006704">
    <property type="protein sequence ID" value="AIJ45763.1"/>
    <property type="molecule type" value="Genomic_DNA"/>
</dbReference>
<dbReference type="SUPFAM" id="SSF81273">
    <property type="entry name" value="H-NS histone-like proteins"/>
    <property type="match status" value="1"/>
</dbReference>
<dbReference type="AlphaFoldDB" id="A0A076PJF8"/>
<proteinExistence type="predicted"/>
<dbReference type="Pfam" id="PF00816">
    <property type="entry name" value="Histone_HNS"/>
    <property type="match status" value="1"/>
</dbReference>
<accession>A0A076PJF8</accession>
<dbReference type="InterPro" id="IPR027444">
    <property type="entry name" value="H-NS_C_dom"/>
</dbReference>
<name>A0A076PJF8_COMTE</name>
<dbReference type="HOGENOM" id="CLU_117503_5_1_4"/>
<organism evidence="2 3">
    <name type="scientific">Comamonas testosteroni TK102</name>
    <dbReference type="NCBI Taxonomy" id="1392005"/>
    <lineage>
        <taxon>Bacteria</taxon>
        <taxon>Pseudomonadati</taxon>
        <taxon>Pseudomonadota</taxon>
        <taxon>Betaproteobacteria</taxon>
        <taxon>Burkholderiales</taxon>
        <taxon>Comamonadaceae</taxon>
        <taxon>Comamonas</taxon>
    </lineage>
</organism>